<dbReference type="AlphaFoldDB" id="A0A7X6JB61"/>
<reference evidence="1 3" key="1">
    <citation type="submission" date="2019-09" db="EMBL/GenBank/DDBJ databases">
        <title>Taxonomic organization of the family Brucellaceae based on a phylogenomic approach.</title>
        <authorList>
            <person name="Leclercq S."/>
            <person name="Cloeckaert A."/>
            <person name="Zygmunt M.S."/>
        </authorList>
    </citation>
    <scope>NUCLEOTIDE SEQUENCE [LARGE SCALE GENOMIC DNA]</scope>
    <source>
        <strain evidence="1 3">LMG 18957</strain>
    </source>
</reference>
<evidence type="ECO:0000313" key="4">
    <source>
        <dbReference type="Proteomes" id="UP000558475"/>
    </source>
</evidence>
<accession>A0A7X6JB61</accession>
<dbReference type="EMBL" id="JAAXZB010000002">
    <property type="protein sequence ID" value="NKW10679.1"/>
    <property type="molecule type" value="Genomic_DNA"/>
</dbReference>
<proteinExistence type="predicted"/>
<sequence>MILIKKQGVVMAVTLLHGTGNLICDGVDVGGVEFSIASPEDGPDVIRRGKVWGNKEAVTAAMNATKTELAVAESDGLLLLDIQDLDRDGGALFTVLQPATV</sequence>
<dbReference type="Proteomes" id="UP000430843">
    <property type="component" value="Unassembled WGS sequence"/>
</dbReference>
<gene>
    <name evidence="1" type="ORF">F9K91_23115</name>
    <name evidence="2" type="ORF">HGG76_20445</name>
</gene>
<dbReference type="RefSeq" id="WP_151678835.1">
    <property type="nucleotide sequence ID" value="NZ_WBWA01000035.1"/>
</dbReference>
<organism evidence="2 4">
    <name type="scientific">Brucella tritici</name>
    <dbReference type="NCBI Taxonomy" id="94626"/>
    <lineage>
        <taxon>Bacteria</taxon>
        <taxon>Pseudomonadati</taxon>
        <taxon>Pseudomonadota</taxon>
        <taxon>Alphaproteobacteria</taxon>
        <taxon>Hyphomicrobiales</taxon>
        <taxon>Brucellaceae</taxon>
        <taxon>Brucella/Ochrobactrum group</taxon>
        <taxon>Brucella</taxon>
    </lineage>
</organism>
<reference evidence="2 4" key="2">
    <citation type="submission" date="2020-04" db="EMBL/GenBank/DDBJ databases">
        <title>Whole genome sequencing of clinical and environmental type strains of Ochrobactrum.</title>
        <authorList>
            <person name="Dharne M."/>
        </authorList>
    </citation>
    <scope>NUCLEOTIDE SEQUENCE [LARGE SCALE GENOMIC DNA]</scope>
    <source>
        <strain evidence="2 4">DSM 13340</strain>
    </source>
</reference>
<dbReference type="EMBL" id="WBWA01000035">
    <property type="protein sequence ID" value="KAB2662144.1"/>
    <property type="molecule type" value="Genomic_DNA"/>
</dbReference>
<evidence type="ECO:0000313" key="2">
    <source>
        <dbReference type="EMBL" id="NKW10679.1"/>
    </source>
</evidence>
<protein>
    <submittedName>
        <fullName evidence="2">Uncharacterized protein</fullName>
    </submittedName>
</protein>
<dbReference type="Proteomes" id="UP000558475">
    <property type="component" value="Unassembled WGS sequence"/>
</dbReference>
<keyword evidence="3" id="KW-1185">Reference proteome</keyword>
<name>A0A7X6JB61_9HYPH</name>
<evidence type="ECO:0000313" key="1">
    <source>
        <dbReference type="EMBL" id="KAB2662144.1"/>
    </source>
</evidence>
<comment type="caution">
    <text evidence="2">The sequence shown here is derived from an EMBL/GenBank/DDBJ whole genome shotgun (WGS) entry which is preliminary data.</text>
</comment>
<evidence type="ECO:0000313" key="3">
    <source>
        <dbReference type="Proteomes" id="UP000430843"/>
    </source>
</evidence>